<dbReference type="SUPFAM" id="SSF56112">
    <property type="entry name" value="Protein kinase-like (PK-like)"/>
    <property type="match status" value="1"/>
</dbReference>
<organism evidence="2 3">
    <name type="scientific">Clunio marinus</name>
    <dbReference type="NCBI Taxonomy" id="568069"/>
    <lineage>
        <taxon>Eukaryota</taxon>
        <taxon>Metazoa</taxon>
        <taxon>Ecdysozoa</taxon>
        <taxon>Arthropoda</taxon>
        <taxon>Hexapoda</taxon>
        <taxon>Insecta</taxon>
        <taxon>Pterygota</taxon>
        <taxon>Neoptera</taxon>
        <taxon>Endopterygota</taxon>
        <taxon>Diptera</taxon>
        <taxon>Nematocera</taxon>
        <taxon>Chironomoidea</taxon>
        <taxon>Chironomidae</taxon>
        <taxon>Clunio</taxon>
    </lineage>
</organism>
<keyword evidence="3" id="KW-1185">Reference proteome</keyword>
<evidence type="ECO:0000313" key="3">
    <source>
        <dbReference type="Proteomes" id="UP000183832"/>
    </source>
</evidence>
<reference evidence="2 3" key="1">
    <citation type="submission" date="2015-04" db="EMBL/GenBank/DDBJ databases">
        <authorList>
            <person name="Syromyatnikov M.Y."/>
            <person name="Popov V.N."/>
        </authorList>
    </citation>
    <scope>NUCLEOTIDE SEQUENCE [LARGE SCALE GENOMIC DNA]</scope>
</reference>
<dbReference type="InterPro" id="IPR000403">
    <property type="entry name" value="PI3/4_kinase_cat_dom"/>
</dbReference>
<name>A0A1J1HVX7_9DIPT</name>
<dbReference type="STRING" id="568069.A0A1J1HVX7"/>
<dbReference type="Proteomes" id="UP000183832">
    <property type="component" value="Unassembled WGS sequence"/>
</dbReference>
<dbReference type="InterPro" id="IPR011009">
    <property type="entry name" value="Kinase-like_dom_sf"/>
</dbReference>
<dbReference type="GO" id="GO:0006355">
    <property type="term" value="P:regulation of DNA-templated transcription"/>
    <property type="evidence" value="ECO:0007669"/>
    <property type="project" value="TreeGrafter"/>
</dbReference>
<proteinExistence type="predicted"/>
<dbReference type="PROSITE" id="PS50290">
    <property type="entry name" value="PI3_4_KINASE_3"/>
    <property type="match status" value="1"/>
</dbReference>
<accession>A0A1J1HVX7</accession>
<evidence type="ECO:0000259" key="1">
    <source>
        <dbReference type="PROSITE" id="PS50290"/>
    </source>
</evidence>
<gene>
    <name evidence="2" type="ORF">CLUMA_CG005730</name>
</gene>
<dbReference type="Pfam" id="PF00454">
    <property type="entry name" value="PI3_PI4_kinase"/>
    <property type="match status" value="1"/>
</dbReference>
<dbReference type="EMBL" id="CVRI01000024">
    <property type="protein sequence ID" value="CRK92139.1"/>
    <property type="molecule type" value="Genomic_DNA"/>
</dbReference>
<dbReference type="GO" id="GO:0005634">
    <property type="term" value="C:nucleus"/>
    <property type="evidence" value="ECO:0007669"/>
    <property type="project" value="TreeGrafter"/>
</dbReference>
<dbReference type="GO" id="GO:0006281">
    <property type="term" value="P:DNA repair"/>
    <property type="evidence" value="ECO:0007669"/>
    <property type="project" value="TreeGrafter"/>
</dbReference>
<dbReference type="InterPro" id="IPR036940">
    <property type="entry name" value="PI3/4_kinase_cat_sf"/>
</dbReference>
<dbReference type="SMART" id="SM00146">
    <property type="entry name" value="PI3Kc"/>
    <property type="match status" value="1"/>
</dbReference>
<evidence type="ECO:0000313" key="2">
    <source>
        <dbReference type="EMBL" id="CRK92139.1"/>
    </source>
</evidence>
<dbReference type="Gene3D" id="1.10.1070.11">
    <property type="entry name" value="Phosphatidylinositol 3-/4-kinase, catalytic domain"/>
    <property type="match status" value="1"/>
</dbReference>
<protein>
    <submittedName>
        <fullName evidence="2">CLUMA_CG005730, isoform A</fullName>
    </submittedName>
</protein>
<dbReference type="PANTHER" id="PTHR11139:SF1">
    <property type="entry name" value="TRANSFORMATION_TRANSCRIPTION DOMAIN-ASSOCIATED PROTEIN"/>
    <property type="match status" value="1"/>
</dbReference>
<dbReference type="PANTHER" id="PTHR11139">
    <property type="entry name" value="ATAXIA TELANGIECTASIA MUTATED ATM -RELATED"/>
    <property type="match status" value="1"/>
</dbReference>
<dbReference type="GO" id="GO:0035267">
    <property type="term" value="C:NuA4 histone acetyltransferase complex"/>
    <property type="evidence" value="ECO:0007669"/>
    <property type="project" value="TreeGrafter"/>
</dbReference>
<sequence>MKFLFFNYFQIYPYLVVNDSGLVDARREERVLQLLRMLNSYLTKSKETSKRFLHITVPRVVAVSPQMRLVEDDPTSISLLDILKSYCSRLNIEHDAPISRYYERLGEIQQRGSQTSHGTFREIFKDIQTNMIPKTVLKDWATRTFNSATDYWTFRKMFTLQLSLCCILEYAFHLTRLNADMMYLHQDSGLLNVSYFKFDLDDVNGEFNKMRPVPFRLTPNIVEFLTNIGISGPLQASVIATARCFLQPNFQLATILRTILRDEIITIYRKQIMNTKPTDANEDLSQDKSFSEINIENVIQIINKDTNQIIERLKTLSNFDHSDGNKMSQLIQLARNPDYLCGMDPSYQPWL</sequence>
<dbReference type="OrthoDB" id="5570127at2759"/>
<dbReference type="AlphaFoldDB" id="A0A1J1HVX7"/>
<dbReference type="CDD" id="cd05163">
    <property type="entry name" value="PIKK_TRRAP"/>
    <property type="match status" value="1"/>
</dbReference>
<dbReference type="InterPro" id="IPR050517">
    <property type="entry name" value="DDR_Repair_Kinase"/>
</dbReference>
<feature type="domain" description="PI3K/PI4K catalytic" evidence="1">
    <location>
        <begin position="1"/>
        <end position="310"/>
    </location>
</feature>
<dbReference type="GO" id="GO:0000124">
    <property type="term" value="C:SAGA complex"/>
    <property type="evidence" value="ECO:0007669"/>
    <property type="project" value="TreeGrafter"/>
</dbReference>